<keyword evidence="10 19" id="KW-0812">Transmembrane</keyword>
<evidence type="ECO:0000256" key="17">
    <source>
        <dbReference type="ARBA" id="ARBA00048623"/>
    </source>
</evidence>
<evidence type="ECO:0000256" key="16">
    <source>
        <dbReference type="ARBA" id="ARBA00032853"/>
    </source>
</evidence>
<dbReference type="GO" id="GO:0051073">
    <property type="term" value="F:adenosylcobinamide-GDP ribazoletransferase activity"/>
    <property type="evidence" value="ECO:0007669"/>
    <property type="project" value="UniProtKB-UniRule"/>
</dbReference>
<evidence type="ECO:0000256" key="8">
    <source>
        <dbReference type="ARBA" id="ARBA00022573"/>
    </source>
</evidence>
<evidence type="ECO:0000256" key="18">
    <source>
        <dbReference type="ARBA" id="ARBA00049504"/>
    </source>
</evidence>
<comment type="catalytic activity">
    <reaction evidence="17 19">
        <text>alpha-ribazole + adenosylcob(III)inamide-GDP = adenosylcob(III)alamin + GMP + H(+)</text>
        <dbReference type="Rhea" id="RHEA:16049"/>
        <dbReference type="ChEBI" id="CHEBI:10329"/>
        <dbReference type="ChEBI" id="CHEBI:15378"/>
        <dbReference type="ChEBI" id="CHEBI:18408"/>
        <dbReference type="ChEBI" id="CHEBI:58115"/>
        <dbReference type="ChEBI" id="CHEBI:60487"/>
        <dbReference type="EC" id="2.7.8.26"/>
    </reaction>
</comment>
<proteinExistence type="inferred from homology"/>
<evidence type="ECO:0000256" key="11">
    <source>
        <dbReference type="ARBA" id="ARBA00022842"/>
    </source>
</evidence>
<comment type="pathway">
    <text evidence="3 19">Cofactor biosynthesis; adenosylcobalamin biosynthesis; adenosylcobalamin from cob(II)yrinate a,c-diamide: step 7/7.</text>
</comment>
<dbReference type="PANTHER" id="PTHR34148">
    <property type="entry name" value="ADENOSYLCOBINAMIDE-GDP RIBAZOLETRANSFERASE"/>
    <property type="match status" value="1"/>
</dbReference>
<dbReference type="NCBIfam" id="TIGR00317">
    <property type="entry name" value="cobS"/>
    <property type="match status" value="1"/>
</dbReference>
<evidence type="ECO:0000256" key="7">
    <source>
        <dbReference type="ARBA" id="ARBA00022475"/>
    </source>
</evidence>
<keyword evidence="11 19" id="KW-0460">Magnesium</keyword>
<dbReference type="GO" id="GO:0008818">
    <property type="term" value="F:cobalamin 5'-phosphate synthase activity"/>
    <property type="evidence" value="ECO:0007669"/>
    <property type="project" value="UniProtKB-UniRule"/>
</dbReference>
<evidence type="ECO:0000256" key="12">
    <source>
        <dbReference type="ARBA" id="ARBA00022989"/>
    </source>
</evidence>
<evidence type="ECO:0000256" key="19">
    <source>
        <dbReference type="HAMAP-Rule" id="MF_00719"/>
    </source>
</evidence>
<keyword evidence="21" id="KW-1185">Reference proteome</keyword>
<dbReference type="KEGG" id="aht:ANTHELSMS3_02531"/>
<dbReference type="AlphaFoldDB" id="A0A222E4R6"/>
<feature type="transmembrane region" description="Helical" evidence="19">
    <location>
        <begin position="137"/>
        <end position="156"/>
    </location>
</feature>
<feature type="transmembrane region" description="Helical" evidence="19">
    <location>
        <begin position="37"/>
        <end position="55"/>
    </location>
</feature>
<evidence type="ECO:0000313" key="20">
    <source>
        <dbReference type="EMBL" id="ASP21195.1"/>
    </source>
</evidence>
<keyword evidence="12 19" id="KW-1133">Transmembrane helix</keyword>
<evidence type="ECO:0000256" key="3">
    <source>
        <dbReference type="ARBA" id="ARBA00004663"/>
    </source>
</evidence>
<comment type="catalytic activity">
    <reaction evidence="18 19">
        <text>alpha-ribazole 5'-phosphate + adenosylcob(III)inamide-GDP = adenosylcob(III)alamin 5'-phosphate + GMP + H(+)</text>
        <dbReference type="Rhea" id="RHEA:23560"/>
        <dbReference type="ChEBI" id="CHEBI:15378"/>
        <dbReference type="ChEBI" id="CHEBI:57918"/>
        <dbReference type="ChEBI" id="CHEBI:58115"/>
        <dbReference type="ChEBI" id="CHEBI:60487"/>
        <dbReference type="ChEBI" id="CHEBI:60493"/>
        <dbReference type="EC" id="2.7.8.26"/>
    </reaction>
</comment>
<dbReference type="PANTHER" id="PTHR34148:SF1">
    <property type="entry name" value="ADENOSYLCOBINAMIDE-GDP RIBAZOLETRANSFERASE"/>
    <property type="match status" value="1"/>
</dbReference>
<keyword evidence="9 19" id="KW-0808">Transferase</keyword>
<comment type="function">
    <text evidence="14 19">Joins adenosylcobinamide-GDP and alpha-ribazole to generate adenosylcobalamin (Ado-cobalamin). Also synthesizes adenosylcobalamin 5'-phosphate from adenosylcobinamide-GDP and alpha-ribazole 5'-phosphate.</text>
</comment>
<dbReference type="GO" id="GO:0009236">
    <property type="term" value="P:cobalamin biosynthetic process"/>
    <property type="evidence" value="ECO:0007669"/>
    <property type="project" value="UniProtKB-UniRule"/>
</dbReference>
<dbReference type="EC" id="2.7.8.26" evidence="5 19"/>
<keyword evidence="8 19" id="KW-0169">Cobalamin biosynthesis</keyword>
<evidence type="ECO:0000313" key="21">
    <source>
        <dbReference type="Proteomes" id="UP000203589"/>
    </source>
</evidence>
<comment type="subcellular location">
    <subcellularLocation>
        <location evidence="2 19">Cell membrane</location>
        <topology evidence="2 19">Multi-pass membrane protein</topology>
    </subcellularLocation>
</comment>
<accession>A0A222E4R6</accession>
<keyword evidence="7 19" id="KW-1003">Cell membrane</keyword>
<reference evidence="20 21" key="1">
    <citation type="submission" date="2017-07" db="EMBL/GenBank/DDBJ databases">
        <title>Genome Sequence of Antarctobacter heliothermus Strain SMS3 Isolated from a culture of the Diatom Skeletonema marinoi.</title>
        <authorList>
            <person name="Topel M."/>
            <person name="Pinder M.I.M."/>
            <person name="Johansson O.N."/>
            <person name="Kourtchenko O."/>
            <person name="Godhe A."/>
            <person name="Clarke A.K."/>
        </authorList>
    </citation>
    <scope>NUCLEOTIDE SEQUENCE [LARGE SCALE GENOMIC DNA]</scope>
    <source>
        <strain evidence="20 21">SMS3</strain>
    </source>
</reference>
<evidence type="ECO:0000256" key="9">
    <source>
        <dbReference type="ARBA" id="ARBA00022679"/>
    </source>
</evidence>
<dbReference type="HAMAP" id="MF_00719">
    <property type="entry name" value="CobS"/>
    <property type="match status" value="1"/>
</dbReference>
<dbReference type="UniPathway" id="UPA00148">
    <property type="reaction ID" value="UER00238"/>
</dbReference>
<keyword evidence="13 19" id="KW-0472">Membrane</keyword>
<protein>
    <recommendedName>
        <fullName evidence="6 19">Adenosylcobinamide-GDP ribazoletransferase</fullName>
        <ecNumber evidence="5 19">2.7.8.26</ecNumber>
    </recommendedName>
    <alternativeName>
        <fullName evidence="16 19">Cobalamin synthase</fullName>
    </alternativeName>
    <alternativeName>
        <fullName evidence="15 19">Cobalamin-5'-phosphate synthase</fullName>
    </alternativeName>
</protein>
<evidence type="ECO:0000256" key="2">
    <source>
        <dbReference type="ARBA" id="ARBA00004651"/>
    </source>
</evidence>
<sequence>MTPRRPLDELRLAMMMLTRLPMGRLADPAPTLTQARWAFPLVGLPLGLVAWGVFAGASALNLPGLTCAFATLAALAALTGGLHHDGFADFADGAGGRDRTQRLEIMRDSRVGSYGVIALIFAVGLAASALSALPASAGAGFVLVSVASRLAMLILLDTLPPARMDGLGHMAARARGPNSLSVWAPGLIVSLAAALILGLAALAVLTAMALATALVARQARRSLGGQTGDVLGAVQLTAETAGWVVLAATL</sequence>
<comment type="cofactor">
    <cofactor evidence="1 19">
        <name>Mg(2+)</name>
        <dbReference type="ChEBI" id="CHEBI:18420"/>
    </cofactor>
</comment>
<evidence type="ECO:0000256" key="4">
    <source>
        <dbReference type="ARBA" id="ARBA00010561"/>
    </source>
</evidence>
<dbReference type="InterPro" id="IPR003805">
    <property type="entry name" value="CobS"/>
</dbReference>
<evidence type="ECO:0000256" key="5">
    <source>
        <dbReference type="ARBA" id="ARBA00013200"/>
    </source>
</evidence>
<evidence type="ECO:0000256" key="13">
    <source>
        <dbReference type="ARBA" id="ARBA00023136"/>
    </source>
</evidence>
<dbReference type="Pfam" id="PF02654">
    <property type="entry name" value="CobS"/>
    <property type="match status" value="1"/>
</dbReference>
<gene>
    <name evidence="20" type="primary">cobV</name>
    <name evidence="19" type="synonym">cobS</name>
    <name evidence="20" type="ORF">ANTHELSMS3_02531</name>
</gene>
<dbReference type="RefSeq" id="WP_094035141.1">
    <property type="nucleotide sequence ID" value="NZ_CP022540.1"/>
</dbReference>
<feature type="transmembrane region" description="Helical" evidence="19">
    <location>
        <begin position="111"/>
        <end position="130"/>
    </location>
</feature>
<organism evidence="20 21">
    <name type="scientific">Antarctobacter heliothermus</name>
    <dbReference type="NCBI Taxonomy" id="74033"/>
    <lineage>
        <taxon>Bacteria</taxon>
        <taxon>Pseudomonadati</taxon>
        <taxon>Pseudomonadota</taxon>
        <taxon>Alphaproteobacteria</taxon>
        <taxon>Rhodobacterales</taxon>
        <taxon>Roseobacteraceae</taxon>
        <taxon>Antarctobacter</taxon>
    </lineage>
</organism>
<feature type="transmembrane region" description="Helical" evidence="19">
    <location>
        <begin position="62"/>
        <end position="82"/>
    </location>
</feature>
<dbReference type="GO" id="GO:0005886">
    <property type="term" value="C:plasma membrane"/>
    <property type="evidence" value="ECO:0007669"/>
    <property type="project" value="UniProtKB-SubCell"/>
</dbReference>
<dbReference type="OrthoDB" id="9794626at2"/>
<dbReference type="EMBL" id="CP022540">
    <property type="protein sequence ID" value="ASP21195.1"/>
    <property type="molecule type" value="Genomic_DNA"/>
</dbReference>
<evidence type="ECO:0000256" key="14">
    <source>
        <dbReference type="ARBA" id="ARBA00025228"/>
    </source>
</evidence>
<evidence type="ECO:0000256" key="1">
    <source>
        <dbReference type="ARBA" id="ARBA00001946"/>
    </source>
</evidence>
<evidence type="ECO:0000256" key="6">
    <source>
        <dbReference type="ARBA" id="ARBA00015850"/>
    </source>
</evidence>
<feature type="transmembrane region" description="Helical" evidence="19">
    <location>
        <begin position="187"/>
        <end position="216"/>
    </location>
</feature>
<name>A0A222E4R6_9RHOB</name>
<evidence type="ECO:0000256" key="10">
    <source>
        <dbReference type="ARBA" id="ARBA00022692"/>
    </source>
</evidence>
<evidence type="ECO:0000256" key="15">
    <source>
        <dbReference type="ARBA" id="ARBA00032605"/>
    </source>
</evidence>
<comment type="similarity">
    <text evidence="4 19">Belongs to the CobS family.</text>
</comment>
<dbReference type="Proteomes" id="UP000203589">
    <property type="component" value="Chromosome"/>
</dbReference>